<dbReference type="SUPFAM" id="SSF54427">
    <property type="entry name" value="NTF2-like"/>
    <property type="match status" value="1"/>
</dbReference>
<feature type="region of interest" description="Disordered" evidence="1">
    <location>
        <begin position="1"/>
        <end position="36"/>
    </location>
</feature>
<evidence type="ECO:0000313" key="2">
    <source>
        <dbReference type="EMBL" id="KDQ59467.1"/>
    </source>
</evidence>
<feature type="compositionally biased region" description="Basic residues" evidence="1">
    <location>
        <begin position="11"/>
        <end position="25"/>
    </location>
</feature>
<dbReference type="STRING" id="933084.A0A067Q7L1"/>
<reference evidence="3" key="1">
    <citation type="journal article" date="2014" name="Proc. Natl. Acad. Sci. U.S.A.">
        <title>Extensive sampling of basidiomycete genomes demonstrates inadequacy of the white-rot/brown-rot paradigm for wood decay fungi.</title>
        <authorList>
            <person name="Riley R."/>
            <person name="Salamov A.A."/>
            <person name="Brown D.W."/>
            <person name="Nagy L.G."/>
            <person name="Floudas D."/>
            <person name="Held B.W."/>
            <person name="Levasseur A."/>
            <person name="Lombard V."/>
            <person name="Morin E."/>
            <person name="Otillar R."/>
            <person name="Lindquist E.A."/>
            <person name="Sun H."/>
            <person name="LaButti K.M."/>
            <person name="Schmutz J."/>
            <person name="Jabbour D."/>
            <person name="Luo H."/>
            <person name="Baker S.E."/>
            <person name="Pisabarro A.G."/>
            <person name="Walton J.D."/>
            <person name="Blanchette R.A."/>
            <person name="Henrissat B."/>
            <person name="Martin F."/>
            <person name="Cullen D."/>
            <person name="Hibbett D.S."/>
            <person name="Grigoriev I.V."/>
        </authorList>
    </citation>
    <scope>NUCLEOTIDE SEQUENCE [LARGE SCALE GENOMIC DNA]</scope>
    <source>
        <strain evidence="3">MUCL 33604</strain>
    </source>
</reference>
<dbReference type="OrthoDB" id="2400485at2759"/>
<dbReference type="PANTHER" id="PTHR34213">
    <property type="entry name" value="NUCLEAR TRANSPORT FACTOR 2 (NTF2) FAMILY PROTEIN"/>
    <property type="match status" value="1"/>
</dbReference>
<name>A0A067Q7L1_9AGAM</name>
<gene>
    <name evidence="2" type="ORF">JAAARDRAFT_33039</name>
</gene>
<dbReference type="HOGENOM" id="CLU_1312811_0_0_1"/>
<sequence length="241" mass="27544">MTETHRPSSSSHRRSSSSPVRRRAHSPPSPSFSITHHRSSSLFGLPPLPLPGLVESVAGAGHYSGNKVEHENVPPRLSMERRRSSVVTDVTESRKRLLADLKELYCCRPTMEIFDRGWTRDATFEDPLCLCNGLNEYAAQWFALAKFCSKSENLSSRVLLSSEEPNRLIYTQKQEYTMKLTGIKKVITSMIVIDLDEDDKIVRLVDQWDGEDAPTRWGAIYLRRLNAKIMPWIFRIPKDSR</sequence>
<dbReference type="PANTHER" id="PTHR34213:SF2">
    <property type="entry name" value="NUCLEAR TRANSPORT FACTOR 2 (NTF2) FAMILY PROTEIN"/>
    <property type="match status" value="1"/>
</dbReference>
<protein>
    <recommendedName>
        <fullName evidence="4">SnoaL-like domain-containing protein</fullName>
    </recommendedName>
</protein>
<evidence type="ECO:0000313" key="3">
    <source>
        <dbReference type="Proteomes" id="UP000027265"/>
    </source>
</evidence>
<dbReference type="InterPro" id="IPR032710">
    <property type="entry name" value="NTF2-like_dom_sf"/>
</dbReference>
<dbReference type="EMBL" id="KL197715">
    <property type="protein sequence ID" value="KDQ59467.1"/>
    <property type="molecule type" value="Genomic_DNA"/>
</dbReference>
<organism evidence="2 3">
    <name type="scientific">Jaapia argillacea MUCL 33604</name>
    <dbReference type="NCBI Taxonomy" id="933084"/>
    <lineage>
        <taxon>Eukaryota</taxon>
        <taxon>Fungi</taxon>
        <taxon>Dikarya</taxon>
        <taxon>Basidiomycota</taxon>
        <taxon>Agaricomycotina</taxon>
        <taxon>Agaricomycetes</taxon>
        <taxon>Agaricomycetidae</taxon>
        <taxon>Jaapiales</taxon>
        <taxon>Jaapiaceae</taxon>
        <taxon>Jaapia</taxon>
    </lineage>
</organism>
<keyword evidence="3" id="KW-1185">Reference proteome</keyword>
<dbReference type="Proteomes" id="UP000027265">
    <property type="component" value="Unassembled WGS sequence"/>
</dbReference>
<accession>A0A067Q7L1</accession>
<proteinExistence type="predicted"/>
<evidence type="ECO:0008006" key="4">
    <source>
        <dbReference type="Google" id="ProtNLM"/>
    </source>
</evidence>
<evidence type="ECO:0000256" key="1">
    <source>
        <dbReference type="SAM" id="MobiDB-lite"/>
    </source>
</evidence>
<dbReference type="InParanoid" id="A0A067Q7L1"/>
<dbReference type="AlphaFoldDB" id="A0A067Q7L1"/>